<dbReference type="EMBL" id="CABVPN010000009">
    <property type="protein sequence ID" value="VWB47107.1"/>
    <property type="molecule type" value="Genomic_DNA"/>
</dbReference>
<dbReference type="PRINTS" id="PR01438">
    <property type="entry name" value="UNVRSLSTRESS"/>
</dbReference>
<dbReference type="GeneID" id="93027220"/>
<dbReference type="InterPro" id="IPR006016">
    <property type="entry name" value="UspA"/>
</dbReference>
<name>A0A6P2JY67_9BURK</name>
<dbReference type="Gene3D" id="3.40.50.12370">
    <property type="match status" value="1"/>
</dbReference>
<evidence type="ECO:0000313" key="3">
    <source>
        <dbReference type="EMBL" id="VWB47107.1"/>
    </source>
</evidence>
<accession>A0A6P2JY67</accession>
<proteinExistence type="inferred from homology"/>
<reference evidence="3 4" key="1">
    <citation type="submission" date="2019-09" db="EMBL/GenBank/DDBJ databases">
        <authorList>
            <person name="Depoorter E."/>
        </authorList>
    </citation>
    <scope>NUCLEOTIDE SEQUENCE [LARGE SCALE GENOMIC DNA]</scope>
    <source>
        <strain evidence="3">LMG 24065</strain>
    </source>
</reference>
<evidence type="ECO:0000256" key="1">
    <source>
        <dbReference type="ARBA" id="ARBA00008791"/>
    </source>
</evidence>
<keyword evidence="4" id="KW-1185">Reference proteome</keyword>
<dbReference type="Proteomes" id="UP000494125">
    <property type="component" value="Unassembled WGS sequence"/>
</dbReference>
<evidence type="ECO:0000313" key="4">
    <source>
        <dbReference type="Proteomes" id="UP000494125"/>
    </source>
</evidence>
<gene>
    <name evidence="3" type="ORF">BDI24065_02141</name>
</gene>
<dbReference type="SUPFAM" id="SSF52402">
    <property type="entry name" value="Adenine nucleotide alpha hydrolases-like"/>
    <property type="match status" value="2"/>
</dbReference>
<organism evidence="3 4">
    <name type="scientific">Burkholderia diffusa</name>
    <dbReference type="NCBI Taxonomy" id="488732"/>
    <lineage>
        <taxon>Bacteria</taxon>
        <taxon>Pseudomonadati</taxon>
        <taxon>Pseudomonadota</taxon>
        <taxon>Betaproteobacteria</taxon>
        <taxon>Burkholderiales</taxon>
        <taxon>Burkholderiaceae</taxon>
        <taxon>Burkholderia</taxon>
        <taxon>Burkholderia cepacia complex</taxon>
    </lineage>
</organism>
<dbReference type="AlphaFoldDB" id="A0A6P2JY67"/>
<sequence length="273" mass="29434">MLRDVLVHVDGSESGRRRVQFAVDLAMSVGARLSGIHVTPPAEVPPLYKPTRVAEVTAYLSAKLAQDSTAATVAFREEAVARLADACWFEAKGDVAKGISDRARYADLVIIGQDEWQGSPETHPLPIAHSVAVRCGRPVLVVPAAAPPSLVRAAVAWDGSRESVRAVHDALPLLRLSRLVRIIAFVSPTAEGSEDDAESLLDHLTRHAVAVDSAVLRIGSTEEHGSLREHIENGPYDWLVMGAYSHPMWMEFILGGVTQSILLSAKIPVLVSH</sequence>
<protein>
    <submittedName>
        <fullName evidence="3">Universal stress protein family protein</fullName>
    </submittedName>
</protein>
<dbReference type="Pfam" id="PF00582">
    <property type="entry name" value="Usp"/>
    <property type="match status" value="2"/>
</dbReference>
<feature type="domain" description="UspA" evidence="2">
    <location>
        <begin position="154"/>
        <end position="272"/>
    </location>
</feature>
<dbReference type="PANTHER" id="PTHR46268:SF15">
    <property type="entry name" value="UNIVERSAL STRESS PROTEIN HP_0031"/>
    <property type="match status" value="1"/>
</dbReference>
<dbReference type="InterPro" id="IPR006015">
    <property type="entry name" value="Universal_stress_UspA"/>
</dbReference>
<dbReference type="CDD" id="cd00293">
    <property type="entry name" value="USP-like"/>
    <property type="match status" value="2"/>
</dbReference>
<feature type="domain" description="UspA" evidence="2">
    <location>
        <begin position="1"/>
        <end position="143"/>
    </location>
</feature>
<dbReference type="PANTHER" id="PTHR46268">
    <property type="entry name" value="STRESS RESPONSE PROTEIN NHAX"/>
    <property type="match status" value="1"/>
</dbReference>
<evidence type="ECO:0000259" key="2">
    <source>
        <dbReference type="Pfam" id="PF00582"/>
    </source>
</evidence>
<comment type="similarity">
    <text evidence="1">Belongs to the universal stress protein A family.</text>
</comment>
<dbReference type="RefSeq" id="WP_124903866.1">
    <property type="nucleotide sequence ID" value="NZ_CABVPN010000009.1"/>
</dbReference>